<dbReference type="SUPFAM" id="SSF55816">
    <property type="entry name" value="5'-nucleotidase (syn. UDP-sugar hydrolase), C-terminal domain"/>
    <property type="match status" value="1"/>
</dbReference>
<dbReference type="Proteomes" id="UP000823862">
    <property type="component" value="Unassembled WGS sequence"/>
</dbReference>
<dbReference type="PANTHER" id="PTHR11575:SF24">
    <property type="entry name" value="5'-NUCLEOTIDASE"/>
    <property type="match status" value="1"/>
</dbReference>
<reference evidence="3" key="1">
    <citation type="journal article" date="2021" name="PeerJ">
        <title>Extensive microbial diversity within the chicken gut microbiome revealed by metagenomics and culture.</title>
        <authorList>
            <person name="Gilroy R."/>
            <person name="Ravi A."/>
            <person name="Getino M."/>
            <person name="Pursley I."/>
            <person name="Horton D.L."/>
            <person name="Alikhan N.F."/>
            <person name="Baker D."/>
            <person name="Gharbi K."/>
            <person name="Hall N."/>
            <person name="Watson M."/>
            <person name="Adriaenssens E.M."/>
            <person name="Foster-Nyarko E."/>
            <person name="Jarju S."/>
            <person name="Secka A."/>
            <person name="Antonio M."/>
            <person name="Oren A."/>
            <person name="Chaudhuri R.R."/>
            <person name="La Ragione R."/>
            <person name="Hildebrand F."/>
            <person name="Pallen M.J."/>
        </authorList>
    </citation>
    <scope>NUCLEOTIDE SEQUENCE</scope>
    <source>
        <strain evidence="3">ChiHjej12B11-9795</strain>
    </source>
</reference>
<dbReference type="PRINTS" id="PR01607">
    <property type="entry name" value="APYRASEFAMLY"/>
</dbReference>
<protein>
    <submittedName>
        <fullName evidence="3">5'-nucleotidase C-terminal domain-containing protein</fullName>
    </submittedName>
</protein>
<dbReference type="PROSITE" id="PS51257">
    <property type="entry name" value="PROKAR_LIPOPROTEIN"/>
    <property type="match status" value="1"/>
</dbReference>
<gene>
    <name evidence="3" type="ORF">H9950_08595</name>
</gene>
<feature type="chain" id="PRO_5039390311" evidence="1">
    <location>
        <begin position="31"/>
        <end position="258"/>
    </location>
</feature>
<name>A0A9D2HVV3_9BACE</name>
<reference evidence="3" key="2">
    <citation type="submission" date="2021-04" db="EMBL/GenBank/DDBJ databases">
        <authorList>
            <person name="Gilroy R."/>
        </authorList>
    </citation>
    <scope>NUCLEOTIDE SEQUENCE</scope>
    <source>
        <strain evidence="3">ChiHjej12B11-9795</strain>
    </source>
</reference>
<sequence>MINKRMSPKWLSGMVWGMVLLLASCRTDFAVVKVEGDRVAMDSTWDNCTNQQAISLLAPYKMKVDSAMSSVLGMAAISMDRERPESLLSNLVADVLREAATDVLGKPADMGLVNIGGIRSSLTQGPITMEDAYEILPFENALCVLKLKGNVMRELLENIAARMGEGVSGVHLDISREGKLLDARVGGLPLEDDREYTVATLDYLAEGNDGMHALPKAVSRTCPPGQTLRLLFIRYVEQQAKAGRKVTSRLEGRVTVKE</sequence>
<feature type="signal peptide" evidence="1">
    <location>
        <begin position="1"/>
        <end position="30"/>
    </location>
</feature>
<dbReference type="InterPro" id="IPR008334">
    <property type="entry name" value="5'-Nucleotdase_C"/>
</dbReference>
<feature type="domain" description="5'-Nucleotidase C-terminal" evidence="2">
    <location>
        <begin position="80"/>
        <end position="214"/>
    </location>
</feature>
<organism evidence="3 4">
    <name type="scientific">Candidatus Bacteroides avicola</name>
    <dbReference type="NCBI Taxonomy" id="2838468"/>
    <lineage>
        <taxon>Bacteria</taxon>
        <taxon>Pseudomonadati</taxon>
        <taxon>Bacteroidota</taxon>
        <taxon>Bacteroidia</taxon>
        <taxon>Bacteroidales</taxon>
        <taxon>Bacteroidaceae</taxon>
        <taxon>Bacteroides</taxon>
    </lineage>
</organism>
<dbReference type="GO" id="GO:0009166">
    <property type="term" value="P:nucleotide catabolic process"/>
    <property type="evidence" value="ECO:0007669"/>
    <property type="project" value="InterPro"/>
</dbReference>
<dbReference type="InterPro" id="IPR006179">
    <property type="entry name" value="5_nucleotidase/apyrase"/>
</dbReference>
<dbReference type="PANTHER" id="PTHR11575">
    <property type="entry name" value="5'-NUCLEOTIDASE-RELATED"/>
    <property type="match status" value="1"/>
</dbReference>
<dbReference type="EMBL" id="DWZI01000043">
    <property type="protein sequence ID" value="HJA86229.1"/>
    <property type="molecule type" value="Genomic_DNA"/>
</dbReference>
<evidence type="ECO:0000313" key="4">
    <source>
        <dbReference type="Proteomes" id="UP000823862"/>
    </source>
</evidence>
<dbReference type="Gene3D" id="3.90.780.10">
    <property type="entry name" value="5'-Nucleotidase, C-terminal domain"/>
    <property type="match status" value="1"/>
</dbReference>
<dbReference type="GO" id="GO:0016787">
    <property type="term" value="F:hydrolase activity"/>
    <property type="evidence" value="ECO:0007669"/>
    <property type="project" value="InterPro"/>
</dbReference>
<dbReference type="Pfam" id="PF02872">
    <property type="entry name" value="5_nucleotid_C"/>
    <property type="match status" value="1"/>
</dbReference>
<evidence type="ECO:0000313" key="3">
    <source>
        <dbReference type="EMBL" id="HJA86229.1"/>
    </source>
</evidence>
<comment type="caution">
    <text evidence="3">The sequence shown here is derived from an EMBL/GenBank/DDBJ whole genome shotgun (WGS) entry which is preliminary data.</text>
</comment>
<proteinExistence type="predicted"/>
<accession>A0A9D2HVV3</accession>
<evidence type="ECO:0000259" key="2">
    <source>
        <dbReference type="Pfam" id="PF02872"/>
    </source>
</evidence>
<dbReference type="InterPro" id="IPR036907">
    <property type="entry name" value="5'-Nucleotdase_C_sf"/>
</dbReference>
<keyword evidence="1" id="KW-0732">Signal</keyword>
<evidence type="ECO:0000256" key="1">
    <source>
        <dbReference type="SAM" id="SignalP"/>
    </source>
</evidence>
<dbReference type="AlphaFoldDB" id="A0A9D2HVV3"/>